<dbReference type="Proteomes" id="UP001341135">
    <property type="component" value="Chromosome"/>
</dbReference>
<evidence type="ECO:0000313" key="2">
    <source>
        <dbReference type="Proteomes" id="UP001341135"/>
    </source>
</evidence>
<reference evidence="1 2" key="1">
    <citation type="submission" date="2023-09" db="EMBL/GenBank/DDBJ databases">
        <title>Pyrofollis japonicus gen. nov. sp. nov., a novel member of the family Pyrodictiaceae isolated from the Iheya North hydrothermal field.</title>
        <authorList>
            <person name="Miyazaki U."/>
            <person name="Sanari M."/>
            <person name="Tame A."/>
            <person name="Kitajima M."/>
            <person name="Okamoto A."/>
            <person name="Sawayama S."/>
            <person name="Miyazaki J."/>
            <person name="Takai K."/>
            <person name="Nakagawa S."/>
        </authorList>
    </citation>
    <scope>NUCLEOTIDE SEQUENCE [LARGE SCALE GENOMIC DNA]</scope>
    <source>
        <strain evidence="1 2">AV2</strain>
    </source>
</reference>
<organism evidence="1 2">
    <name type="scientific">Pyrodictium abyssi</name>
    <dbReference type="NCBI Taxonomy" id="54256"/>
    <lineage>
        <taxon>Archaea</taxon>
        <taxon>Thermoproteota</taxon>
        <taxon>Thermoprotei</taxon>
        <taxon>Desulfurococcales</taxon>
        <taxon>Pyrodictiaceae</taxon>
        <taxon>Pyrodictium</taxon>
    </lineage>
</organism>
<dbReference type="GeneID" id="89288083"/>
<gene>
    <name evidence="1" type="ORF">PABY_00580</name>
</gene>
<evidence type="ECO:0008006" key="3">
    <source>
        <dbReference type="Google" id="ProtNLM"/>
    </source>
</evidence>
<accession>A0ABM8IWS3</accession>
<proteinExistence type="predicted"/>
<name>A0ABM8IWS3_9CREN</name>
<dbReference type="EMBL" id="AP028907">
    <property type="protein sequence ID" value="BES80491.1"/>
    <property type="molecule type" value="Genomic_DNA"/>
</dbReference>
<protein>
    <recommendedName>
        <fullName evidence="3">Radical SAM protein</fullName>
    </recommendedName>
</protein>
<sequence>MAYGATVARHRRRWSLDPPGPLLLRGWWSETASYRYVFGPIPSRRLGRSLGVDNIPGKLCSYNCAYCQAGRGSGTSIERRTFYKQTR</sequence>
<evidence type="ECO:0000313" key="1">
    <source>
        <dbReference type="EMBL" id="BES80491.1"/>
    </source>
</evidence>
<keyword evidence="2" id="KW-1185">Reference proteome</keyword>
<dbReference type="RefSeq" id="WP_338250783.1">
    <property type="nucleotide sequence ID" value="NZ_AP028907.1"/>
</dbReference>